<reference evidence="1" key="1">
    <citation type="submission" date="2018-04" db="EMBL/GenBank/DDBJ databases">
        <authorList>
            <person name="Go L.Y."/>
            <person name="Mitchell J.A."/>
        </authorList>
    </citation>
    <scope>NUCLEOTIDE SEQUENCE</scope>
    <source>
        <tissue evidence="1">Whole organism</tissue>
    </source>
</reference>
<dbReference type="EMBL" id="UFQT01000141">
    <property type="protein sequence ID" value="SSX20799.1"/>
    <property type="molecule type" value="Genomic_DNA"/>
</dbReference>
<dbReference type="Gene3D" id="3.30.900.20">
    <property type="match status" value="1"/>
</dbReference>
<organism evidence="1">
    <name type="scientific">Culicoides sonorensis</name>
    <name type="common">Biting midge</name>
    <dbReference type="NCBI Taxonomy" id="179676"/>
    <lineage>
        <taxon>Eukaryota</taxon>
        <taxon>Metazoa</taxon>
        <taxon>Ecdysozoa</taxon>
        <taxon>Arthropoda</taxon>
        <taxon>Hexapoda</taxon>
        <taxon>Insecta</taxon>
        <taxon>Pterygota</taxon>
        <taxon>Neoptera</taxon>
        <taxon>Endopterygota</taxon>
        <taxon>Diptera</taxon>
        <taxon>Nematocera</taxon>
        <taxon>Chironomoidea</taxon>
        <taxon>Ceratopogonidae</taxon>
        <taxon>Ceratopogoninae</taxon>
        <taxon>Culicoides</taxon>
        <taxon>Monoculicoides</taxon>
    </lineage>
</organism>
<dbReference type="PANTHER" id="PTHR15681">
    <property type="entry name" value="MAD2L1-BINDING PROTEIN"/>
    <property type="match status" value="1"/>
</dbReference>
<dbReference type="VEuPathDB" id="VectorBase:CSON002517"/>
<name>A0A336K6W8_CULSO</name>
<dbReference type="EMBL" id="UFQS01000141">
    <property type="protein sequence ID" value="SSX00419.1"/>
    <property type="molecule type" value="Genomic_DNA"/>
</dbReference>
<proteinExistence type="predicted"/>
<sequence>MDLNKSKNNRSYKSSQTGIKNVVINLSKPFITATQGGLILNGILDHVLFFSGQIPNVFPVFKQRINQALKGQENQSNNSWTYHQQTRHLEAAKQTMDQIIEIKDNVIQEFRKTEISEAVIALGSTIFTVKQAFVIRLPSVDTNHFCVNHERANISLVMNLMRSLSMTDEMTKSFDLGSKSTKVFLLLRKPLQSSISMKKDQNEFFTSMSGFQLPSKCKTTCMEIVLQSTSIIENTESCCKLMKVCSDISNISLTDGSFNEIENFNNLNQVKYDWFISTIPIKGLKQNESAI</sequence>
<protein>
    <submittedName>
        <fullName evidence="1">CSON002517 protein</fullName>
    </submittedName>
</protein>
<dbReference type="InterPro" id="IPR053729">
    <property type="entry name" value="MAD2L1BP_domain_sf"/>
</dbReference>
<dbReference type="OMA" id="NHERANI"/>
<reference evidence="2" key="2">
    <citation type="submission" date="2018-07" db="EMBL/GenBank/DDBJ databases">
        <authorList>
            <person name="Quirk P.G."/>
            <person name="Krulwich T.A."/>
        </authorList>
    </citation>
    <scope>NUCLEOTIDE SEQUENCE</scope>
</reference>
<dbReference type="GO" id="GO:0005634">
    <property type="term" value="C:nucleus"/>
    <property type="evidence" value="ECO:0007669"/>
    <property type="project" value="InterPro"/>
</dbReference>
<accession>A0A336K6W8</accession>
<gene>
    <name evidence="1" type="primary">CSON002517</name>
</gene>
<dbReference type="InterPro" id="IPR009511">
    <property type="entry name" value="MAD1/Cdc20-bound-Mad2-bd"/>
</dbReference>
<dbReference type="PANTHER" id="PTHR15681:SF1">
    <property type="entry name" value="MAD2L1-BINDING PROTEIN"/>
    <property type="match status" value="1"/>
</dbReference>
<dbReference type="GO" id="GO:0007096">
    <property type="term" value="P:regulation of exit from mitosis"/>
    <property type="evidence" value="ECO:0007669"/>
    <property type="project" value="InterPro"/>
</dbReference>
<evidence type="ECO:0000313" key="2">
    <source>
        <dbReference type="EMBL" id="SSX20799.1"/>
    </source>
</evidence>
<dbReference type="AlphaFoldDB" id="A0A336K6W8"/>
<evidence type="ECO:0000313" key="1">
    <source>
        <dbReference type="EMBL" id="SSX00419.1"/>
    </source>
</evidence>